<keyword evidence="2" id="KW-0812">Transmembrane</keyword>
<reference evidence="3 4" key="1">
    <citation type="submission" date="2023-04" db="EMBL/GenBank/DDBJ databases">
        <title>Genome of Basidiobolus ranarum AG-B5.</title>
        <authorList>
            <person name="Stajich J.E."/>
            <person name="Carter-House D."/>
            <person name="Gryganskyi A."/>
        </authorList>
    </citation>
    <scope>NUCLEOTIDE SEQUENCE [LARGE SCALE GENOMIC DNA]</scope>
    <source>
        <strain evidence="3 4">AG-B5</strain>
    </source>
</reference>
<feature type="transmembrane region" description="Helical" evidence="2">
    <location>
        <begin position="82"/>
        <end position="102"/>
    </location>
</feature>
<evidence type="ECO:0000256" key="1">
    <source>
        <dbReference type="SAM" id="MobiDB-lite"/>
    </source>
</evidence>
<evidence type="ECO:0000313" key="4">
    <source>
        <dbReference type="Proteomes" id="UP001479436"/>
    </source>
</evidence>
<keyword evidence="4" id="KW-1185">Reference proteome</keyword>
<feature type="region of interest" description="Disordered" evidence="1">
    <location>
        <begin position="1"/>
        <end position="31"/>
    </location>
</feature>
<comment type="caution">
    <text evidence="3">The sequence shown here is derived from an EMBL/GenBank/DDBJ whole genome shotgun (WGS) entry which is preliminary data.</text>
</comment>
<evidence type="ECO:0008006" key="5">
    <source>
        <dbReference type="Google" id="ProtNLM"/>
    </source>
</evidence>
<feature type="transmembrane region" description="Helical" evidence="2">
    <location>
        <begin position="49"/>
        <end position="70"/>
    </location>
</feature>
<protein>
    <recommendedName>
        <fullName evidence="5">Transmembrane protein</fullName>
    </recommendedName>
</protein>
<name>A0ABR2X1Y2_9FUNG</name>
<organism evidence="3 4">
    <name type="scientific">Basidiobolus ranarum</name>
    <dbReference type="NCBI Taxonomy" id="34480"/>
    <lineage>
        <taxon>Eukaryota</taxon>
        <taxon>Fungi</taxon>
        <taxon>Fungi incertae sedis</taxon>
        <taxon>Zoopagomycota</taxon>
        <taxon>Entomophthoromycotina</taxon>
        <taxon>Basidiobolomycetes</taxon>
        <taxon>Basidiobolales</taxon>
        <taxon>Basidiobolaceae</taxon>
        <taxon>Basidiobolus</taxon>
    </lineage>
</organism>
<keyword evidence="2" id="KW-1133">Transmembrane helix</keyword>
<sequence>MTEDSKGRSESPDKDPNVQTQSKSTDQEKEEEYLELVREAQQANHVFKLALHILPTILLIVYFWTTFASIQEYIQTTNASSAISVSMVMCLISLCFSIYVLHLASPSRFFMRTFLFFSILPLLLMGPSSLDGMLVWGMPVIVHLIQSFALKLMQDDIRKLELQGAKLKKA</sequence>
<feature type="compositionally biased region" description="Basic and acidic residues" evidence="1">
    <location>
        <begin position="1"/>
        <end position="16"/>
    </location>
</feature>
<keyword evidence="2" id="KW-0472">Membrane</keyword>
<dbReference type="EMBL" id="JASJQH010000057">
    <property type="protein sequence ID" value="KAK9767736.1"/>
    <property type="molecule type" value="Genomic_DNA"/>
</dbReference>
<dbReference type="Proteomes" id="UP001479436">
    <property type="component" value="Unassembled WGS sequence"/>
</dbReference>
<proteinExistence type="predicted"/>
<evidence type="ECO:0000256" key="2">
    <source>
        <dbReference type="SAM" id="Phobius"/>
    </source>
</evidence>
<accession>A0ABR2X1Y2</accession>
<gene>
    <name evidence="3" type="ORF">K7432_002212</name>
</gene>
<evidence type="ECO:0000313" key="3">
    <source>
        <dbReference type="EMBL" id="KAK9767736.1"/>
    </source>
</evidence>
<feature type="transmembrane region" description="Helical" evidence="2">
    <location>
        <begin position="109"/>
        <end position="127"/>
    </location>
</feature>